<dbReference type="PANTHER" id="PTHR42716:SF2">
    <property type="entry name" value="L-ASPARTATE OXIDASE, CHLOROPLASTIC"/>
    <property type="match status" value="1"/>
</dbReference>
<dbReference type="Proteomes" id="UP001596161">
    <property type="component" value="Unassembled WGS sequence"/>
</dbReference>
<protein>
    <recommendedName>
        <fullName evidence="4 10">L-aspartate oxidase</fullName>
        <ecNumber evidence="4 10">1.4.3.16</ecNumber>
    </recommendedName>
</protein>
<evidence type="ECO:0000259" key="13">
    <source>
        <dbReference type="Pfam" id="PF02910"/>
    </source>
</evidence>
<dbReference type="Gene3D" id="3.50.50.60">
    <property type="entry name" value="FAD/NAD(P)-binding domain"/>
    <property type="match status" value="1"/>
</dbReference>
<dbReference type="GO" id="GO:0008734">
    <property type="term" value="F:L-aspartate oxidase activity"/>
    <property type="evidence" value="ECO:0007669"/>
    <property type="project" value="UniProtKB-EC"/>
</dbReference>
<keyword evidence="8 11" id="KW-0560">Oxidoreductase</keyword>
<comment type="subcellular location">
    <subcellularLocation>
        <location evidence="11">Cytoplasm</location>
    </subcellularLocation>
</comment>
<evidence type="ECO:0000256" key="8">
    <source>
        <dbReference type="ARBA" id="ARBA00023002"/>
    </source>
</evidence>
<keyword evidence="5 11" id="KW-0285">Flavoprotein</keyword>
<dbReference type="InterPro" id="IPR037099">
    <property type="entry name" value="Fum_R/Succ_DH_flav-like_C_sf"/>
</dbReference>
<evidence type="ECO:0000256" key="9">
    <source>
        <dbReference type="ARBA" id="ARBA00048305"/>
    </source>
</evidence>
<dbReference type="PIRSF" id="PIRSF000171">
    <property type="entry name" value="SDHA_APRA_LASPO"/>
    <property type="match status" value="1"/>
</dbReference>
<evidence type="ECO:0000259" key="12">
    <source>
        <dbReference type="Pfam" id="PF00890"/>
    </source>
</evidence>
<dbReference type="NCBIfam" id="TIGR00551">
    <property type="entry name" value="nadB"/>
    <property type="match status" value="1"/>
</dbReference>
<comment type="function">
    <text evidence="11">Catalyzes the oxidation of L-aspartate to iminoaspartate.</text>
</comment>
<dbReference type="PRINTS" id="PR00411">
    <property type="entry name" value="PNDRDTASEI"/>
</dbReference>
<keyword evidence="15" id="KW-1185">Reference proteome</keyword>
<sequence length="519" mass="56299">MLSFDFLVIGSGIGGMGFALKVAKHGTVGVICKGKANETNTSFAQGGISAVTDPRDTFEIHIADTLTAGAGLCEEKTVRLLAEKAPQCIQELQELGVNFTRNEGGNLDLGREGGHSKNRIVHTHDYTGFSVQRALIEKVKSHPNITLQEEHFAIDLLLSNSTNGQQKCVGVQTFSAEKDSVFPIYAKAVMLATGGAGQVYQHTTNPKVATGDGIAMAYRAGAKIKDVEFVQFHPTALYDPGKPTFLISEAVRGFGAELVNSDGIAFMQNYHPLGSLAPRDIVARAIQKEMQKTGSPCVYLDLRHLPSEEIKTRFPKIYARCLDSELDMTIDLIPVVPAAHYMCGGVVTDSEGRTSIENLYACGETACTGIHGANRLASNSLPEAWIFASQAAEAAVFGSKNIAFSAISGEDQNANSRNAGIFPVDIIQNKKAEIQKLMWDYVGIVRTIPGLLLCREKLEQMLSKITQLHHRFAFSIELQELQNLAQVGLLITDAALHRTESVGCHYLETKPLKQPAIKN</sequence>
<dbReference type="SUPFAM" id="SSF56425">
    <property type="entry name" value="Succinate dehydrogenase/fumarate reductase flavoprotein, catalytic domain"/>
    <property type="match status" value="1"/>
</dbReference>
<dbReference type="RefSeq" id="WP_378016143.1">
    <property type="nucleotide sequence ID" value="NZ_JBHSKT010000002.1"/>
</dbReference>
<evidence type="ECO:0000313" key="15">
    <source>
        <dbReference type="Proteomes" id="UP001596161"/>
    </source>
</evidence>
<dbReference type="Pfam" id="PF02910">
    <property type="entry name" value="Succ_DH_flav_C"/>
    <property type="match status" value="1"/>
</dbReference>
<dbReference type="SUPFAM" id="SSF46977">
    <property type="entry name" value="Succinate dehydrogenase/fumarate reductase flavoprotein C-terminal domain"/>
    <property type="match status" value="1"/>
</dbReference>
<keyword evidence="7 11" id="KW-0274">FAD</keyword>
<organism evidence="14 15">
    <name type="scientific">Adhaeribacter terreus</name>
    <dbReference type="NCBI Taxonomy" id="529703"/>
    <lineage>
        <taxon>Bacteria</taxon>
        <taxon>Pseudomonadati</taxon>
        <taxon>Bacteroidota</taxon>
        <taxon>Cytophagia</taxon>
        <taxon>Cytophagales</taxon>
        <taxon>Hymenobacteraceae</taxon>
        <taxon>Adhaeribacter</taxon>
    </lineage>
</organism>
<keyword evidence="6 11" id="KW-0662">Pyridine nucleotide biosynthesis</keyword>
<evidence type="ECO:0000256" key="11">
    <source>
        <dbReference type="RuleBase" id="RU362049"/>
    </source>
</evidence>
<evidence type="ECO:0000256" key="5">
    <source>
        <dbReference type="ARBA" id="ARBA00022630"/>
    </source>
</evidence>
<dbReference type="Gene3D" id="3.90.700.10">
    <property type="entry name" value="Succinate dehydrogenase/fumarate reductase flavoprotein, catalytic domain"/>
    <property type="match status" value="1"/>
</dbReference>
<evidence type="ECO:0000313" key="14">
    <source>
        <dbReference type="EMBL" id="MFC5269763.1"/>
    </source>
</evidence>
<dbReference type="PANTHER" id="PTHR42716">
    <property type="entry name" value="L-ASPARTATE OXIDASE"/>
    <property type="match status" value="1"/>
</dbReference>
<evidence type="ECO:0000256" key="3">
    <source>
        <dbReference type="ARBA" id="ARBA00008562"/>
    </source>
</evidence>
<comment type="caution">
    <text evidence="14">The sequence shown here is derived from an EMBL/GenBank/DDBJ whole genome shotgun (WGS) entry which is preliminary data.</text>
</comment>
<dbReference type="InterPro" id="IPR003953">
    <property type="entry name" value="FAD-dep_OxRdtase_2_FAD-bd"/>
</dbReference>
<comment type="catalytic activity">
    <reaction evidence="9">
        <text>L-aspartate + O2 = iminosuccinate + H2O2</text>
        <dbReference type="Rhea" id="RHEA:25876"/>
        <dbReference type="ChEBI" id="CHEBI:15379"/>
        <dbReference type="ChEBI" id="CHEBI:16240"/>
        <dbReference type="ChEBI" id="CHEBI:29991"/>
        <dbReference type="ChEBI" id="CHEBI:77875"/>
        <dbReference type="EC" id="1.4.3.16"/>
    </reaction>
    <physiologicalReaction direction="left-to-right" evidence="9">
        <dbReference type="Rhea" id="RHEA:25877"/>
    </physiologicalReaction>
</comment>
<evidence type="ECO:0000256" key="4">
    <source>
        <dbReference type="ARBA" id="ARBA00012173"/>
    </source>
</evidence>
<name>A0ABW0E9B2_9BACT</name>
<gene>
    <name evidence="14" type="primary">nadB</name>
    <name evidence="14" type="ORF">ACFPIB_04015</name>
</gene>
<evidence type="ECO:0000256" key="6">
    <source>
        <dbReference type="ARBA" id="ARBA00022642"/>
    </source>
</evidence>
<evidence type="ECO:0000256" key="7">
    <source>
        <dbReference type="ARBA" id="ARBA00022827"/>
    </source>
</evidence>
<dbReference type="Pfam" id="PF00890">
    <property type="entry name" value="FAD_binding_2"/>
    <property type="match status" value="1"/>
</dbReference>
<evidence type="ECO:0000256" key="10">
    <source>
        <dbReference type="NCBIfam" id="TIGR00551"/>
    </source>
</evidence>
<dbReference type="InterPro" id="IPR036188">
    <property type="entry name" value="FAD/NAD-bd_sf"/>
</dbReference>
<evidence type="ECO:0000256" key="2">
    <source>
        <dbReference type="ARBA" id="ARBA00004950"/>
    </source>
</evidence>
<proteinExistence type="inferred from homology"/>
<accession>A0ABW0E9B2</accession>
<dbReference type="EMBL" id="JBHSKT010000002">
    <property type="protein sequence ID" value="MFC5269763.1"/>
    <property type="molecule type" value="Genomic_DNA"/>
</dbReference>
<reference evidence="15" key="1">
    <citation type="journal article" date="2019" name="Int. J. Syst. Evol. Microbiol.">
        <title>The Global Catalogue of Microorganisms (GCM) 10K type strain sequencing project: providing services to taxonomists for standard genome sequencing and annotation.</title>
        <authorList>
            <consortium name="The Broad Institute Genomics Platform"/>
            <consortium name="The Broad Institute Genome Sequencing Center for Infectious Disease"/>
            <person name="Wu L."/>
            <person name="Ma J."/>
        </authorList>
    </citation>
    <scope>NUCLEOTIDE SEQUENCE [LARGE SCALE GENOMIC DNA]</scope>
    <source>
        <strain evidence="15">KACC 12602</strain>
    </source>
</reference>
<comment type="cofactor">
    <cofactor evidence="1 11">
        <name>FAD</name>
        <dbReference type="ChEBI" id="CHEBI:57692"/>
    </cofactor>
</comment>
<dbReference type="EC" id="1.4.3.16" evidence="4 10"/>
<dbReference type="InterPro" id="IPR015939">
    <property type="entry name" value="Fum_Rdtase/Succ_DH_flav-like_C"/>
</dbReference>
<feature type="domain" description="FAD-dependent oxidoreductase 2 FAD-binding" evidence="12">
    <location>
        <begin position="5"/>
        <end position="381"/>
    </location>
</feature>
<dbReference type="SUPFAM" id="SSF51905">
    <property type="entry name" value="FAD/NAD(P)-binding domain"/>
    <property type="match status" value="1"/>
</dbReference>
<dbReference type="InterPro" id="IPR005288">
    <property type="entry name" value="NadB"/>
</dbReference>
<dbReference type="InterPro" id="IPR027477">
    <property type="entry name" value="Succ_DH/fumarate_Rdtase_cat_sf"/>
</dbReference>
<evidence type="ECO:0000256" key="1">
    <source>
        <dbReference type="ARBA" id="ARBA00001974"/>
    </source>
</evidence>
<comment type="similarity">
    <text evidence="3 11">Belongs to the FAD-dependent oxidoreductase 2 family. NadB subfamily.</text>
</comment>
<comment type="pathway">
    <text evidence="2 11">Cofactor biosynthesis; NAD(+) biosynthesis; iminoaspartate from L-aspartate (oxidase route): step 1/1.</text>
</comment>
<dbReference type="PRINTS" id="PR00368">
    <property type="entry name" value="FADPNR"/>
</dbReference>
<feature type="domain" description="Fumarate reductase/succinate dehydrogenase flavoprotein-like C-terminal" evidence="13">
    <location>
        <begin position="432"/>
        <end position="508"/>
    </location>
</feature>
<dbReference type="Gene3D" id="1.20.58.100">
    <property type="entry name" value="Fumarate reductase/succinate dehydrogenase flavoprotein-like, C-terminal domain"/>
    <property type="match status" value="1"/>
</dbReference>